<dbReference type="AlphaFoldDB" id="A0A6A6NYE9"/>
<sequence length="103" mass="10814">MRLQQEIQQAVTERTQLSLRLGASAPGGFAPSARTGEAAPKPSADPRPSSVLDRLAAWSSPSSRGHWTKPAPNPAGLAHRSQNGQPRPPMMAGPSKDGGTKRP</sequence>
<evidence type="ECO:0000256" key="1">
    <source>
        <dbReference type="SAM" id="MobiDB-lite"/>
    </source>
</evidence>
<dbReference type="EMBL" id="MU001682">
    <property type="protein sequence ID" value="KAF2456699.1"/>
    <property type="molecule type" value="Genomic_DNA"/>
</dbReference>
<gene>
    <name evidence="2" type="ORF">BDY21DRAFT_40972</name>
</gene>
<feature type="region of interest" description="Disordered" evidence="1">
    <location>
        <begin position="18"/>
        <end position="103"/>
    </location>
</feature>
<dbReference type="Proteomes" id="UP000799766">
    <property type="component" value="Unassembled WGS sequence"/>
</dbReference>
<keyword evidence="3" id="KW-1185">Reference proteome</keyword>
<name>A0A6A6NYE9_9PEZI</name>
<feature type="compositionally biased region" description="Low complexity" evidence="1">
    <location>
        <begin position="22"/>
        <end position="33"/>
    </location>
</feature>
<protein>
    <submittedName>
        <fullName evidence="2">Uncharacterized protein</fullName>
    </submittedName>
</protein>
<organism evidence="2 3">
    <name type="scientific">Lineolata rhizophorae</name>
    <dbReference type="NCBI Taxonomy" id="578093"/>
    <lineage>
        <taxon>Eukaryota</taxon>
        <taxon>Fungi</taxon>
        <taxon>Dikarya</taxon>
        <taxon>Ascomycota</taxon>
        <taxon>Pezizomycotina</taxon>
        <taxon>Dothideomycetes</taxon>
        <taxon>Dothideomycetes incertae sedis</taxon>
        <taxon>Lineolatales</taxon>
        <taxon>Lineolataceae</taxon>
        <taxon>Lineolata</taxon>
    </lineage>
</organism>
<evidence type="ECO:0000313" key="3">
    <source>
        <dbReference type="Proteomes" id="UP000799766"/>
    </source>
</evidence>
<proteinExistence type="predicted"/>
<reference evidence="2" key="1">
    <citation type="journal article" date="2020" name="Stud. Mycol.">
        <title>101 Dothideomycetes genomes: a test case for predicting lifestyles and emergence of pathogens.</title>
        <authorList>
            <person name="Haridas S."/>
            <person name="Albert R."/>
            <person name="Binder M."/>
            <person name="Bloem J."/>
            <person name="Labutti K."/>
            <person name="Salamov A."/>
            <person name="Andreopoulos B."/>
            <person name="Baker S."/>
            <person name="Barry K."/>
            <person name="Bills G."/>
            <person name="Bluhm B."/>
            <person name="Cannon C."/>
            <person name="Castanera R."/>
            <person name="Culley D."/>
            <person name="Daum C."/>
            <person name="Ezra D."/>
            <person name="Gonzalez J."/>
            <person name="Henrissat B."/>
            <person name="Kuo A."/>
            <person name="Liang C."/>
            <person name="Lipzen A."/>
            <person name="Lutzoni F."/>
            <person name="Magnuson J."/>
            <person name="Mondo S."/>
            <person name="Nolan M."/>
            <person name="Ohm R."/>
            <person name="Pangilinan J."/>
            <person name="Park H.-J."/>
            <person name="Ramirez L."/>
            <person name="Alfaro M."/>
            <person name="Sun H."/>
            <person name="Tritt A."/>
            <person name="Yoshinaga Y."/>
            <person name="Zwiers L.-H."/>
            <person name="Turgeon B."/>
            <person name="Goodwin S."/>
            <person name="Spatafora J."/>
            <person name="Crous P."/>
            <person name="Grigoriev I."/>
        </authorList>
    </citation>
    <scope>NUCLEOTIDE SEQUENCE</scope>
    <source>
        <strain evidence="2">ATCC 16933</strain>
    </source>
</reference>
<evidence type="ECO:0000313" key="2">
    <source>
        <dbReference type="EMBL" id="KAF2456699.1"/>
    </source>
</evidence>
<accession>A0A6A6NYE9</accession>